<name>A0ABS6TGY3_9ENTE</name>
<keyword evidence="1" id="KW-0067">ATP-binding</keyword>
<protein>
    <submittedName>
        <fullName evidence="1">ATP-binding protein</fullName>
    </submittedName>
</protein>
<dbReference type="Pfam" id="PF13671">
    <property type="entry name" value="AAA_33"/>
    <property type="match status" value="1"/>
</dbReference>
<dbReference type="GO" id="GO:0005524">
    <property type="term" value="F:ATP binding"/>
    <property type="evidence" value="ECO:0007669"/>
    <property type="project" value="UniProtKB-KW"/>
</dbReference>
<dbReference type="Proteomes" id="UP000774130">
    <property type="component" value="Unassembled WGS sequence"/>
</dbReference>
<reference evidence="1 2" key="1">
    <citation type="submission" date="2021-06" db="EMBL/GenBank/DDBJ databases">
        <title>Enterococcus alishanensis sp. nov., a novel lactic acid bacterium isolated from fresh coffee beans.</title>
        <authorList>
            <person name="Chen Y.-S."/>
        </authorList>
    </citation>
    <scope>NUCLEOTIDE SEQUENCE [LARGE SCALE GENOMIC DNA]</scope>
    <source>
        <strain evidence="1 2">ALS3</strain>
    </source>
</reference>
<proteinExistence type="predicted"/>
<evidence type="ECO:0000313" key="1">
    <source>
        <dbReference type="EMBL" id="MBV7392155.1"/>
    </source>
</evidence>
<keyword evidence="2" id="KW-1185">Reference proteome</keyword>
<evidence type="ECO:0000313" key="2">
    <source>
        <dbReference type="Proteomes" id="UP000774130"/>
    </source>
</evidence>
<organism evidence="1 2">
    <name type="scientific">Enterococcus alishanensis</name>
    <dbReference type="NCBI Taxonomy" id="1303817"/>
    <lineage>
        <taxon>Bacteria</taxon>
        <taxon>Bacillati</taxon>
        <taxon>Bacillota</taxon>
        <taxon>Bacilli</taxon>
        <taxon>Lactobacillales</taxon>
        <taxon>Enterococcaceae</taxon>
        <taxon>Enterococcus</taxon>
    </lineage>
</organism>
<sequence length="204" mass="24001">MKKYLILIAGSPATGKTYLIDRIKEVIPDPFVITPDEGKEILADSVGFDNLAEKAQLEKHVWKFYYGVLDLYMEAGKRVIVSEYPFSYKQADRLTHLAEKHDYQIITIRLIADFDILWQRRKVRDVENDRHLSHIMSQYHFGDELINRTAADSLITEEEFKQVIENRGYNHFQLGDLYEFDVSDFSKVDYDSFLIELAERINQR</sequence>
<keyword evidence="1" id="KW-0547">Nucleotide-binding</keyword>
<dbReference type="EMBL" id="JAHUZB010000008">
    <property type="protein sequence ID" value="MBV7392155.1"/>
    <property type="molecule type" value="Genomic_DNA"/>
</dbReference>
<gene>
    <name evidence="1" type="ORF">KUA55_15840</name>
</gene>
<dbReference type="RefSeq" id="WP_218327369.1">
    <property type="nucleotide sequence ID" value="NZ_JAHUZB010000008.1"/>
</dbReference>
<accession>A0ABS6TGY3</accession>
<comment type="caution">
    <text evidence="1">The sequence shown here is derived from an EMBL/GenBank/DDBJ whole genome shotgun (WGS) entry which is preliminary data.</text>
</comment>